<dbReference type="GO" id="GO:0003677">
    <property type="term" value="F:DNA binding"/>
    <property type="evidence" value="ECO:0007669"/>
    <property type="project" value="UniProtKB-KW"/>
</dbReference>
<dbReference type="RefSeq" id="WP_094984705.1">
    <property type="nucleotide sequence ID" value="NZ_NHNI01000001.1"/>
</dbReference>
<dbReference type="InterPro" id="IPR012659">
    <property type="entry name" value="CHP02444"/>
</dbReference>
<proteinExistence type="predicted"/>
<dbReference type="AlphaFoldDB" id="A0A266QD28"/>
<reference evidence="2" key="1">
    <citation type="submission" date="2017-05" db="EMBL/GenBank/DDBJ databases">
        <authorList>
            <person name="Barney B.M."/>
        </authorList>
    </citation>
    <scope>NUCLEOTIDE SEQUENCE [LARGE SCALE GENOMIC DNA]</scope>
    <source>
        <strain evidence="2">PSBB022</strain>
    </source>
</reference>
<accession>A0A266QD28</accession>
<dbReference type="NCBIfam" id="TIGR02444">
    <property type="entry name" value="TIGR02444 family protein"/>
    <property type="match status" value="1"/>
</dbReference>
<evidence type="ECO:0000313" key="1">
    <source>
        <dbReference type="EMBL" id="OZY87251.1"/>
    </source>
</evidence>
<gene>
    <name evidence="1" type="ORF">CBP51_09800</name>
</gene>
<dbReference type="Proteomes" id="UP000216101">
    <property type="component" value="Unassembled WGS sequence"/>
</dbReference>
<dbReference type="GO" id="GO:0006355">
    <property type="term" value="P:regulation of DNA-templated transcription"/>
    <property type="evidence" value="ECO:0007669"/>
    <property type="project" value="InterPro"/>
</dbReference>
<dbReference type="EMBL" id="NHNI01000001">
    <property type="protein sequence ID" value="OZY87251.1"/>
    <property type="molecule type" value="Genomic_DNA"/>
</dbReference>
<evidence type="ECO:0000313" key="2">
    <source>
        <dbReference type="Proteomes" id="UP000216101"/>
    </source>
</evidence>
<organism evidence="1 2">
    <name type="scientific">Cellvibrio mixtus</name>
    <dbReference type="NCBI Taxonomy" id="39650"/>
    <lineage>
        <taxon>Bacteria</taxon>
        <taxon>Pseudomonadati</taxon>
        <taxon>Pseudomonadota</taxon>
        <taxon>Gammaproteobacteria</taxon>
        <taxon>Cellvibrionales</taxon>
        <taxon>Cellvibrionaceae</taxon>
        <taxon>Cellvibrio</taxon>
    </lineage>
</organism>
<name>A0A266QD28_9GAMM</name>
<dbReference type="Pfam" id="PF09523">
    <property type="entry name" value="DUF2390"/>
    <property type="match status" value="1"/>
</dbReference>
<keyword evidence="2" id="KW-1185">Reference proteome</keyword>
<comment type="caution">
    <text evidence="1">The sequence shown here is derived from an EMBL/GenBank/DDBJ whole genome shotgun (WGS) entry which is preliminary data.</text>
</comment>
<sequence length="173" mass="19781">MLSPNQLDSLWDFSLALYAQPEVADTCLRLQDEQGINVNLLLWCVWLECKGLALDDAHLHEAQRRIRGWDQHYVVPLRHLRRRMKAEFGTQDTAIEAVRKHIQQAELAAERELQMRLQRVTQQWLEQGTATTSAAMAGGCRGENLRRYLDQAGVNRGAIDTVVQCFTGVLRNI</sequence>
<protein>
    <submittedName>
        <fullName evidence="1">TIGR02444 family protein</fullName>
    </submittedName>
</protein>